<protein>
    <submittedName>
        <fullName evidence="8">JAB domain-containing protein</fullName>
    </submittedName>
</protein>
<evidence type="ECO:0000256" key="6">
    <source>
        <dbReference type="ARBA" id="ARBA00023049"/>
    </source>
</evidence>
<dbReference type="PROSITE" id="PS50249">
    <property type="entry name" value="MPN"/>
    <property type="match status" value="1"/>
</dbReference>
<dbReference type="InterPro" id="IPR001405">
    <property type="entry name" value="UPF0758"/>
</dbReference>
<dbReference type="GO" id="GO:0008237">
    <property type="term" value="F:metallopeptidase activity"/>
    <property type="evidence" value="ECO:0007669"/>
    <property type="project" value="UniProtKB-KW"/>
</dbReference>
<evidence type="ECO:0000256" key="3">
    <source>
        <dbReference type="ARBA" id="ARBA00022723"/>
    </source>
</evidence>
<keyword evidence="5" id="KW-0862">Zinc</keyword>
<evidence type="ECO:0000313" key="8">
    <source>
        <dbReference type="EMBL" id="HIS65517.1"/>
    </source>
</evidence>
<dbReference type="GO" id="GO:0046872">
    <property type="term" value="F:metal ion binding"/>
    <property type="evidence" value="ECO:0007669"/>
    <property type="project" value="UniProtKB-KW"/>
</dbReference>
<dbReference type="GO" id="GO:0006508">
    <property type="term" value="P:proteolysis"/>
    <property type="evidence" value="ECO:0007669"/>
    <property type="project" value="UniProtKB-KW"/>
</dbReference>
<reference evidence="8" key="2">
    <citation type="journal article" date="2021" name="PeerJ">
        <title>Extensive microbial diversity within the chicken gut microbiome revealed by metagenomics and culture.</title>
        <authorList>
            <person name="Gilroy R."/>
            <person name="Ravi A."/>
            <person name="Getino M."/>
            <person name="Pursley I."/>
            <person name="Horton D.L."/>
            <person name="Alikhan N.F."/>
            <person name="Baker D."/>
            <person name="Gharbi K."/>
            <person name="Hall N."/>
            <person name="Watson M."/>
            <person name="Adriaenssens E.M."/>
            <person name="Foster-Nyarko E."/>
            <person name="Jarju S."/>
            <person name="Secka A."/>
            <person name="Antonio M."/>
            <person name="Oren A."/>
            <person name="Chaudhuri R.R."/>
            <person name="La Ragione R."/>
            <person name="Hildebrand F."/>
            <person name="Pallen M.J."/>
        </authorList>
    </citation>
    <scope>NUCLEOTIDE SEQUENCE</scope>
    <source>
        <strain evidence="8">ChiBcec16-1751</strain>
    </source>
</reference>
<evidence type="ECO:0000259" key="7">
    <source>
        <dbReference type="PROSITE" id="PS50249"/>
    </source>
</evidence>
<dbReference type="InterPro" id="IPR037518">
    <property type="entry name" value="MPN"/>
</dbReference>
<reference evidence="8" key="1">
    <citation type="submission" date="2020-10" db="EMBL/GenBank/DDBJ databases">
        <authorList>
            <person name="Gilroy R."/>
        </authorList>
    </citation>
    <scope>NUCLEOTIDE SEQUENCE</scope>
    <source>
        <strain evidence="8">ChiBcec16-1751</strain>
    </source>
</reference>
<evidence type="ECO:0000256" key="2">
    <source>
        <dbReference type="ARBA" id="ARBA00022670"/>
    </source>
</evidence>
<dbReference type="AlphaFoldDB" id="A0A9D1FAL1"/>
<evidence type="ECO:0000256" key="1">
    <source>
        <dbReference type="ARBA" id="ARBA00010243"/>
    </source>
</evidence>
<dbReference type="CDD" id="cd08071">
    <property type="entry name" value="MPN_DUF2466"/>
    <property type="match status" value="1"/>
</dbReference>
<evidence type="ECO:0000256" key="4">
    <source>
        <dbReference type="ARBA" id="ARBA00022801"/>
    </source>
</evidence>
<dbReference type="Gene3D" id="3.40.140.10">
    <property type="entry name" value="Cytidine Deaminase, domain 2"/>
    <property type="match status" value="1"/>
</dbReference>
<proteinExistence type="inferred from homology"/>
<accession>A0A9D1FAL1</accession>
<evidence type="ECO:0000256" key="5">
    <source>
        <dbReference type="ARBA" id="ARBA00022833"/>
    </source>
</evidence>
<evidence type="ECO:0000313" key="9">
    <source>
        <dbReference type="Proteomes" id="UP000886741"/>
    </source>
</evidence>
<keyword evidence="3" id="KW-0479">Metal-binding</keyword>
<keyword evidence="6" id="KW-0482">Metalloprotease</keyword>
<keyword evidence="2" id="KW-0645">Protease</keyword>
<keyword evidence="4" id="KW-0378">Hydrolase</keyword>
<dbReference type="PANTHER" id="PTHR30471">
    <property type="entry name" value="DNA REPAIR PROTEIN RADC"/>
    <property type="match status" value="1"/>
</dbReference>
<comment type="caution">
    <text evidence="8">The sequence shown here is derived from an EMBL/GenBank/DDBJ whole genome shotgun (WGS) entry which is preliminary data.</text>
</comment>
<dbReference type="EMBL" id="DVJJ01000141">
    <property type="protein sequence ID" value="HIS65517.1"/>
    <property type="molecule type" value="Genomic_DNA"/>
</dbReference>
<dbReference type="PANTHER" id="PTHR30471:SF3">
    <property type="entry name" value="UPF0758 PROTEIN YEES-RELATED"/>
    <property type="match status" value="1"/>
</dbReference>
<organism evidence="8 9">
    <name type="scientific">Candidatus Avoscillospira avistercoris</name>
    <dbReference type="NCBI Taxonomy" id="2840707"/>
    <lineage>
        <taxon>Bacteria</taxon>
        <taxon>Bacillati</taxon>
        <taxon>Bacillota</taxon>
        <taxon>Clostridia</taxon>
        <taxon>Eubacteriales</taxon>
        <taxon>Oscillospiraceae</taxon>
        <taxon>Oscillospiraceae incertae sedis</taxon>
        <taxon>Candidatus Avoscillospira</taxon>
    </lineage>
</organism>
<sequence>MLTPEDFRRRVIRRFHRLGRLDNYDDLQVLELLLLFALPPESAQAAATELLEYYGSVASILEAPTVELQTFPHMTVEAMALIHLVPELGRYHMVQRACLARPLNTTTDCGNYLLPHFHGEQDEVVYLLCLDANYQPRDCRMLFRGSVNTAGVSVRSIVRVALACNATWVVLAHNHTSDVPMPSVEDERTTQRIGKALDAVGIGLADHIIVAGGSFVSMMDLGLLRDHGAGAYELSPT</sequence>
<gene>
    <name evidence="8" type="ORF">IAA83_09140</name>
</gene>
<comment type="similarity">
    <text evidence="1">Belongs to the UPF0758 family.</text>
</comment>
<dbReference type="InterPro" id="IPR025657">
    <property type="entry name" value="RadC_JAB"/>
</dbReference>
<dbReference type="Pfam" id="PF04002">
    <property type="entry name" value="RadC"/>
    <property type="match status" value="1"/>
</dbReference>
<feature type="domain" description="MPN" evidence="7">
    <location>
        <begin position="102"/>
        <end position="224"/>
    </location>
</feature>
<name>A0A9D1FAL1_9FIRM</name>
<dbReference type="Proteomes" id="UP000886741">
    <property type="component" value="Unassembled WGS sequence"/>
</dbReference>